<evidence type="ECO:0000313" key="3">
    <source>
        <dbReference type="Proteomes" id="UP000011761"/>
    </source>
</evidence>
<feature type="region of interest" description="Disordered" evidence="1">
    <location>
        <begin position="350"/>
        <end position="432"/>
    </location>
</feature>
<sequence>MATEPPSIIAAFTALIVAIEKQLKDTATLPAIPQNEFKLVEEFLNKRRCEQDLGTLQQLVDRLKGHMGVSPITDLVTVGFGIIIGHSNKLAENQNTFGTRIASLEHASSLGTTEVEATASTCEDALSQVFEGAAVVLSSERTNNGDVISNMQTQRFMAASTPTLFGGEDPRRRRSRPVHAVKTFLAVSDVSGQAQGAYSGSMLEHVTAQASPQQHEDRYATEATYNNGQGVTNNDLDDLYSVRTDGIAASEATRAITVLGKSDTVIAAPPLLEPPARDESTAPPAVRTALSNATVTLEDDASSNIMVMPRDTSSSTSLTQLYNNFGIRPTSGHTTALIAADTGEVDDHIKFGNTAAPRRRPQTRRRPTQPTANHATTHRQAQTLETENSNKTKTRKRTASQIARTEQSPAADFEEPPTGNTGPAKKMPRRQT</sequence>
<reference evidence="2 3" key="1">
    <citation type="journal article" date="2012" name="PLoS Pathog.">
        <title>Diverse lifestyles and strategies of plant pathogenesis encoded in the genomes of eighteen Dothideomycetes fungi.</title>
        <authorList>
            <person name="Ohm R.A."/>
            <person name="Feau N."/>
            <person name="Henrissat B."/>
            <person name="Schoch C.L."/>
            <person name="Horwitz B.A."/>
            <person name="Barry K.W."/>
            <person name="Condon B.J."/>
            <person name="Copeland A.C."/>
            <person name="Dhillon B."/>
            <person name="Glaser F."/>
            <person name="Hesse C.N."/>
            <person name="Kosti I."/>
            <person name="LaButti K."/>
            <person name="Lindquist E.A."/>
            <person name="Lucas S."/>
            <person name="Salamov A.A."/>
            <person name="Bradshaw R.E."/>
            <person name="Ciuffetti L."/>
            <person name="Hamelin R.C."/>
            <person name="Kema G.H.J."/>
            <person name="Lawrence C."/>
            <person name="Scott J.A."/>
            <person name="Spatafora J.W."/>
            <person name="Turgeon B.G."/>
            <person name="de Wit P.J.G.M."/>
            <person name="Zhong S."/>
            <person name="Goodwin S.B."/>
            <person name="Grigoriev I.V."/>
        </authorList>
    </citation>
    <scope>NUCLEOTIDE SEQUENCE [LARGE SCALE GENOMIC DNA]</scope>
    <source>
        <strain evidence="2 3">UAMH 10762</strain>
    </source>
</reference>
<feature type="compositionally biased region" description="Basic residues" evidence="1">
    <location>
        <begin position="357"/>
        <end position="367"/>
    </location>
</feature>
<feature type="compositionally biased region" description="Polar residues" evidence="1">
    <location>
        <begin position="399"/>
        <end position="408"/>
    </location>
</feature>
<proteinExistence type="predicted"/>
<name>M2NGW0_BAUPA</name>
<dbReference type="Proteomes" id="UP000011761">
    <property type="component" value="Unassembled WGS sequence"/>
</dbReference>
<protein>
    <submittedName>
        <fullName evidence="2">Uncharacterized protein</fullName>
    </submittedName>
</protein>
<dbReference type="AlphaFoldDB" id="M2NGW0"/>
<dbReference type="GeneID" id="19111819"/>
<gene>
    <name evidence="2" type="ORF">BAUCODRAFT_32584</name>
</gene>
<keyword evidence="3" id="KW-1185">Reference proteome</keyword>
<accession>M2NGW0</accession>
<feature type="compositionally biased region" description="Polar residues" evidence="1">
    <location>
        <begin position="373"/>
        <end position="391"/>
    </location>
</feature>
<dbReference type="EMBL" id="KB445553">
    <property type="protein sequence ID" value="EMC98534.1"/>
    <property type="molecule type" value="Genomic_DNA"/>
</dbReference>
<dbReference type="RefSeq" id="XP_007674517.1">
    <property type="nucleotide sequence ID" value="XM_007676327.1"/>
</dbReference>
<organism evidence="2 3">
    <name type="scientific">Baudoinia panamericana (strain UAMH 10762)</name>
    <name type="common">Angels' share fungus</name>
    <name type="synonym">Baudoinia compniacensis (strain UAMH 10762)</name>
    <dbReference type="NCBI Taxonomy" id="717646"/>
    <lineage>
        <taxon>Eukaryota</taxon>
        <taxon>Fungi</taxon>
        <taxon>Dikarya</taxon>
        <taxon>Ascomycota</taxon>
        <taxon>Pezizomycotina</taxon>
        <taxon>Dothideomycetes</taxon>
        <taxon>Dothideomycetidae</taxon>
        <taxon>Mycosphaerellales</taxon>
        <taxon>Teratosphaeriaceae</taxon>
        <taxon>Baudoinia</taxon>
    </lineage>
</organism>
<dbReference type="KEGG" id="bcom:BAUCODRAFT_32584"/>
<evidence type="ECO:0000256" key="1">
    <source>
        <dbReference type="SAM" id="MobiDB-lite"/>
    </source>
</evidence>
<evidence type="ECO:0000313" key="2">
    <source>
        <dbReference type="EMBL" id="EMC98534.1"/>
    </source>
</evidence>
<dbReference type="HOGENOM" id="CLU_634556_0_0_1"/>